<name>A0A7Y2P1I9_9BURK</name>
<dbReference type="AlphaFoldDB" id="A0A7Y2P1I9"/>
<keyword evidence="3" id="KW-1185">Reference proteome</keyword>
<dbReference type="Proteomes" id="UP000533905">
    <property type="component" value="Unassembled WGS sequence"/>
</dbReference>
<evidence type="ECO:0000313" key="2">
    <source>
        <dbReference type="EMBL" id="NNG25284.1"/>
    </source>
</evidence>
<dbReference type="InterPro" id="IPR008317">
    <property type="entry name" value="UCP030561"/>
</dbReference>
<dbReference type="PIRSF" id="PIRSF030561">
    <property type="entry name" value="UCP030561"/>
    <property type="match status" value="1"/>
</dbReference>
<dbReference type="RefSeq" id="WP_171087787.1">
    <property type="nucleotide sequence ID" value="NZ_JABAIV010000009.1"/>
</dbReference>
<evidence type="ECO:0000259" key="1">
    <source>
        <dbReference type="Pfam" id="PF12680"/>
    </source>
</evidence>
<protein>
    <submittedName>
        <fullName evidence="2">SnoaL-like domain-containing protein</fullName>
    </submittedName>
</protein>
<accession>A0A7Y2P1I9</accession>
<dbReference type="SUPFAM" id="SSF54427">
    <property type="entry name" value="NTF2-like"/>
    <property type="match status" value="1"/>
</dbReference>
<sequence length="120" mass="13262">MNPTSPLAVVQAQLDAYNAKDLDALMRTYAPDAQQFALHGGLLAQGIDAIRPRYQERFGEPDLHARLLTRSVIGNFVTDLEIVTRNFPEGLGTVEMLCVYEVVDGHIVRASFATGEKRMS</sequence>
<evidence type="ECO:0000313" key="3">
    <source>
        <dbReference type="Proteomes" id="UP000533905"/>
    </source>
</evidence>
<proteinExistence type="predicted"/>
<dbReference type="Pfam" id="PF12680">
    <property type="entry name" value="SnoaL_2"/>
    <property type="match status" value="1"/>
</dbReference>
<comment type="caution">
    <text evidence="2">The sequence shown here is derived from an EMBL/GenBank/DDBJ whole genome shotgun (WGS) entry which is preliminary data.</text>
</comment>
<dbReference type="Gene3D" id="3.10.450.50">
    <property type="match status" value="1"/>
</dbReference>
<dbReference type="EMBL" id="JABAIV010000009">
    <property type="protein sequence ID" value="NNG25284.1"/>
    <property type="molecule type" value="Genomic_DNA"/>
</dbReference>
<organism evidence="2 3">
    <name type="scientific">Telluria aromaticivorans</name>
    <dbReference type="NCBI Taxonomy" id="2725995"/>
    <lineage>
        <taxon>Bacteria</taxon>
        <taxon>Pseudomonadati</taxon>
        <taxon>Pseudomonadota</taxon>
        <taxon>Betaproteobacteria</taxon>
        <taxon>Burkholderiales</taxon>
        <taxon>Oxalobacteraceae</taxon>
        <taxon>Telluria group</taxon>
        <taxon>Telluria</taxon>
    </lineage>
</organism>
<feature type="domain" description="SnoaL-like" evidence="1">
    <location>
        <begin position="10"/>
        <end position="109"/>
    </location>
</feature>
<reference evidence="2 3" key="1">
    <citation type="submission" date="2020-04" db="EMBL/GenBank/DDBJ databases">
        <title>Massilia sp. nov., a cold adapted bacteria isolated from Arctic soil.</title>
        <authorList>
            <person name="Son J."/>
            <person name="Ka J.-O."/>
        </authorList>
    </citation>
    <scope>NUCLEOTIDE SEQUENCE [LARGE SCALE GENOMIC DNA]</scope>
    <source>
        <strain evidence="2 3">ML15P13</strain>
    </source>
</reference>
<gene>
    <name evidence="2" type="ORF">HGB41_20065</name>
</gene>
<dbReference type="InterPro" id="IPR032710">
    <property type="entry name" value="NTF2-like_dom_sf"/>
</dbReference>
<dbReference type="InterPro" id="IPR037401">
    <property type="entry name" value="SnoaL-like"/>
</dbReference>